<dbReference type="Proteomes" id="UP001163850">
    <property type="component" value="Unassembled WGS sequence"/>
</dbReference>
<reference evidence="3" key="1">
    <citation type="submission" date="2022-08" db="EMBL/GenBank/DDBJ databases">
        <authorList>
            <consortium name="DOE Joint Genome Institute"/>
            <person name="Min B."/>
            <person name="Riley R."/>
            <person name="Sierra-Patev S."/>
            <person name="Naranjo-Ortiz M."/>
            <person name="Looney B."/>
            <person name="Konkel Z."/>
            <person name="Slot J.C."/>
            <person name="Sakamoto Y."/>
            <person name="Steenwyk J.L."/>
            <person name="Rokas A."/>
            <person name="Carro J."/>
            <person name="Camarero S."/>
            <person name="Ferreira P."/>
            <person name="Molpeceres G."/>
            <person name="Ruiz-Duenas F.J."/>
            <person name="Serrano A."/>
            <person name="Henrissat B."/>
            <person name="Drula E."/>
            <person name="Hughes K.W."/>
            <person name="Mata J.L."/>
            <person name="Ishikawa N.K."/>
            <person name="Vargas-Isla R."/>
            <person name="Ushijima S."/>
            <person name="Smith C.A."/>
            <person name="Ahrendt S."/>
            <person name="Andreopoulos W."/>
            <person name="He G."/>
            <person name="Labutti K."/>
            <person name="Lipzen A."/>
            <person name="Ng V."/>
            <person name="Sandor L."/>
            <person name="Barry K."/>
            <person name="Martinez A.T."/>
            <person name="Xiao Y."/>
            <person name="Gibbons J.G."/>
            <person name="Terashima K."/>
            <person name="Hibbett D.S."/>
            <person name="Grigoriev I.V."/>
        </authorList>
    </citation>
    <scope>NUCLEOTIDE SEQUENCE</scope>
    <source>
        <strain evidence="3">TFB7829</strain>
    </source>
</reference>
<feature type="compositionally biased region" description="Acidic residues" evidence="2">
    <location>
        <begin position="125"/>
        <end position="140"/>
    </location>
</feature>
<sequence>MKMLEEEAAREAKIAAEKKRLEEKKLAEQKWRAEEKQKEAERVAVKVTEELAKCRELAAAIALHCSGPPTSQSALGSQPKTKKMVKSPSQVRDEVEELTEEEGEQPAPRGVKRKVLTVMIGNAPDPDDGYDPTSGDDGEDPASPSPSQITTTLRSVCIAALSR</sequence>
<evidence type="ECO:0000256" key="1">
    <source>
        <dbReference type="SAM" id="Coils"/>
    </source>
</evidence>
<proteinExistence type="predicted"/>
<evidence type="ECO:0000256" key="2">
    <source>
        <dbReference type="SAM" id="MobiDB-lite"/>
    </source>
</evidence>
<evidence type="ECO:0000313" key="4">
    <source>
        <dbReference type="Proteomes" id="UP001163850"/>
    </source>
</evidence>
<protein>
    <submittedName>
        <fullName evidence="3">Uncharacterized protein</fullName>
    </submittedName>
</protein>
<name>A0AA38PRD8_9AGAR</name>
<comment type="caution">
    <text evidence="3">The sequence shown here is derived from an EMBL/GenBank/DDBJ whole genome shotgun (WGS) entry which is preliminary data.</text>
</comment>
<feature type="compositionally biased region" description="Polar residues" evidence="2">
    <location>
        <begin position="145"/>
        <end position="154"/>
    </location>
</feature>
<evidence type="ECO:0000313" key="3">
    <source>
        <dbReference type="EMBL" id="KAJ3979880.1"/>
    </source>
</evidence>
<dbReference type="EMBL" id="MU802255">
    <property type="protein sequence ID" value="KAJ3979880.1"/>
    <property type="molecule type" value="Genomic_DNA"/>
</dbReference>
<feature type="region of interest" description="Disordered" evidence="2">
    <location>
        <begin position="66"/>
        <end position="154"/>
    </location>
</feature>
<feature type="coiled-coil region" evidence="1">
    <location>
        <begin position="4"/>
        <end position="39"/>
    </location>
</feature>
<feature type="compositionally biased region" description="Acidic residues" evidence="2">
    <location>
        <begin position="94"/>
        <end position="104"/>
    </location>
</feature>
<organism evidence="3 4">
    <name type="scientific">Lentinula detonsa</name>
    <dbReference type="NCBI Taxonomy" id="2804962"/>
    <lineage>
        <taxon>Eukaryota</taxon>
        <taxon>Fungi</taxon>
        <taxon>Dikarya</taxon>
        <taxon>Basidiomycota</taxon>
        <taxon>Agaricomycotina</taxon>
        <taxon>Agaricomycetes</taxon>
        <taxon>Agaricomycetidae</taxon>
        <taxon>Agaricales</taxon>
        <taxon>Marasmiineae</taxon>
        <taxon>Omphalotaceae</taxon>
        <taxon>Lentinula</taxon>
    </lineage>
</organism>
<gene>
    <name evidence="3" type="ORF">F5890DRAFT_1478177</name>
</gene>
<dbReference type="AlphaFoldDB" id="A0AA38PRD8"/>
<accession>A0AA38PRD8</accession>
<feature type="compositionally biased region" description="Polar residues" evidence="2">
    <location>
        <begin position="68"/>
        <end position="79"/>
    </location>
</feature>
<keyword evidence="1" id="KW-0175">Coiled coil</keyword>